<proteinExistence type="predicted"/>
<evidence type="ECO:0000256" key="1">
    <source>
        <dbReference type="SAM" id="MobiDB-lite"/>
    </source>
</evidence>
<dbReference type="EMBL" id="JASDAP010000008">
    <property type="protein sequence ID" value="KAK1897993.1"/>
    <property type="molecule type" value="Genomic_DNA"/>
</dbReference>
<dbReference type="InterPro" id="IPR013761">
    <property type="entry name" value="SAM/pointed_sf"/>
</dbReference>
<keyword evidence="3" id="KW-1185">Reference proteome</keyword>
<reference evidence="2" key="1">
    <citation type="submission" date="2023-04" db="EMBL/GenBank/DDBJ databases">
        <title>Chromosome-level genome of Chaenocephalus aceratus.</title>
        <authorList>
            <person name="Park H."/>
        </authorList>
    </citation>
    <scope>NUCLEOTIDE SEQUENCE</scope>
    <source>
        <strain evidence="2">DE</strain>
        <tissue evidence="2">Muscle</tissue>
    </source>
</reference>
<feature type="compositionally biased region" description="Basic and acidic residues" evidence="1">
    <location>
        <begin position="33"/>
        <end position="52"/>
    </location>
</feature>
<sequence>MADRMRQRALLTTSEALALLFDSSGSGNELDTNLEKDSEKDLDDSRCEKEDTGQQIEEETADEASRADSDPDSWSENEHDDSVLDEDYRPKIDVNYLCGSLNENSLEFGVQLVMVMSSYHQNHSGSITEEKHAAASFSFVRPAVEYRALPEDFKHQLSRRTGGNLTWHDGRGQKSAGGRAVKLLQQPGTGALQAQFDWSSTASHPERLLRIKRDPEIQYRSSDNYGIYHTSPTQPSLIRPVVMWSQQDVCKWLKKHCPHNYLTYVEAFSQHAIT</sequence>
<dbReference type="GO" id="GO:0009898">
    <property type="term" value="C:cytoplasmic side of plasma membrane"/>
    <property type="evidence" value="ECO:0007669"/>
    <property type="project" value="TreeGrafter"/>
</dbReference>
<dbReference type="InterPro" id="IPR052268">
    <property type="entry name" value="SAM_domain-containing_protein"/>
</dbReference>
<feature type="compositionally biased region" description="Basic and acidic residues" evidence="1">
    <location>
        <begin position="76"/>
        <end position="86"/>
    </location>
</feature>
<gene>
    <name evidence="2" type="ORF">KUDE01_017521</name>
</gene>
<dbReference type="Proteomes" id="UP001228049">
    <property type="component" value="Unassembled WGS sequence"/>
</dbReference>
<evidence type="ECO:0000313" key="3">
    <source>
        <dbReference type="Proteomes" id="UP001228049"/>
    </source>
</evidence>
<comment type="caution">
    <text evidence="2">The sequence shown here is derived from an EMBL/GenBank/DDBJ whole genome shotgun (WGS) entry which is preliminary data.</text>
</comment>
<organism evidence="2 3">
    <name type="scientific">Dissostichus eleginoides</name>
    <name type="common">Patagonian toothfish</name>
    <name type="synonym">Dissostichus amissus</name>
    <dbReference type="NCBI Taxonomy" id="100907"/>
    <lineage>
        <taxon>Eukaryota</taxon>
        <taxon>Metazoa</taxon>
        <taxon>Chordata</taxon>
        <taxon>Craniata</taxon>
        <taxon>Vertebrata</taxon>
        <taxon>Euteleostomi</taxon>
        <taxon>Actinopterygii</taxon>
        <taxon>Neopterygii</taxon>
        <taxon>Teleostei</taxon>
        <taxon>Neoteleostei</taxon>
        <taxon>Acanthomorphata</taxon>
        <taxon>Eupercaria</taxon>
        <taxon>Perciformes</taxon>
        <taxon>Notothenioidei</taxon>
        <taxon>Nototheniidae</taxon>
        <taxon>Dissostichus</taxon>
    </lineage>
</organism>
<evidence type="ECO:0000313" key="2">
    <source>
        <dbReference type="EMBL" id="KAK1897993.1"/>
    </source>
</evidence>
<dbReference type="Gene3D" id="1.10.150.50">
    <property type="entry name" value="Transcription Factor, Ets-1"/>
    <property type="match status" value="1"/>
</dbReference>
<accession>A0AAD9F9L8</accession>
<protein>
    <submittedName>
        <fullName evidence="2">Sterile alpha motif domain containing protein 10</fullName>
    </submittedName>
</protein>
<dbReference type="SUPFAM" id="SSF47769">
    <property type="entry name" value="SAM/Pointed domain"/>
    <property type="match status" value="1"/>
</dbReference>
<feature type="region of interest" description="Disordered" evidence="1">
    <location>
        <begin position="21"/>
        <end position="86"/>
    </location>
</feature>
<feature type="non-terminal residue" evidence="2">
    <location>
        <position position="274"/>
    </location>
</feature>
<dbReference type="PANTHER" id="PTHR20843:SF3">
    <property type="entry name" value="STERILE ALPHA MOTIF DOMAIN CONTAINING 10"/>
    <property type="match status" value="1"/>
</dbReference>
<dbReference type="AlphaFoldDB" id="A0AAD9F9L8"/>
<dbReference type="GO" id="GO:0007169">
    <property type="term" value="P:cell surface receptor protein tyrosine kinase signaling pathway"/>
    <property type="evidence" value="ECO:0007669"/>
    <property type="project" value="TreeGrafter"/>
</dbReference>
<dbReference type="PANTHER" id="PTHR20843">
    <property type="entry name" value="STERILE ALPHA MOTIF DOMAIN CONTAINING PROTEIN 10"/>
    <property type="match status" value="1"/>
</dbReference>
<name>A0AAD9F9L8_DISEL</name>